<dbReference type="Pfam" id="PF02935">
    <property type="entry name" value="COX7C"/>
    <property type="match status" value="1"/>
</dbReference>
<reference evidence="8" key="2">
    <citation type="submission" date="2007-04" db="EMBL/GenBank/DDBJ databases">
        <title>The genome of the human body louse.</title>
        <authorList>
            <consortium name="The Human Body Louse Genome Consortium"/>
            <person name="Kirkness E."/>
            <person name="Walenz B."/>
            <person name="Hass B."/>
            <person name="Bruggner R."/>
            <person name="Strausberg R."/>
        </authorList>
    </citation>
    <scope>NUCLEOTIDE SEQUENCE</scope>
    <source>
        <strain evidence="8">USDA</strain>
    </source>
</reference>
<feature type="transmembrane region" description="Helical" evidence="7">
    <location>
        <begin position="55"/>
        <end position="75"/>
    </location>
</feature>
<dbReference type="InParanoid" id="E0VWA0"/>
<evidence type="ECO:0000256" key="3">
    <source>
        <dbReference type="ARBA" id="ARBA00010514"/>
    </source>
</evidence>
<dbReference type="RefSeq" id="XP_002430394.1">
    <property type="nucleotide sequence ID" value="XM_002430349.1"/>
</dbReference>
<evidence type="ECO:0000313" key="10">
    <source>
        <dbReference type="Proteomes" id="UP000009046"/>
    </source>
</evidence>
<evidence type="ECO:0000256" key="7">
    <source>
        <dbReference type="SAM" id="Phobius"/>
    </source>
</evidence>
<dbReference type="Gene3D" id="4.10.49.10">
    <property type="entry name" value="Cytochrome c oxidase subunit VIIc"/>
    <property type="match status" value="1"/>
</dbReference>
<dbReference type="EnsemblMetazoa" id="PHUM476190-RA">
    <property type="protein sequence ID" value="PHUM476190-PA"/>
    <property type="gene ID" value="PHUM476190"/>
</dbReference>
<dbReference type="VEuPathDB" id="VectorBase:PHUM476190"/>
<keyword evidence="6 7" id="KW-0472">Membrane</keyword>
<comment type="subcellular location">
    <subcellularLocation>
        <location evidence="1">Mitochondrion inner membrane</location>
        <topology evidence="1">Single-pass membrane protein</topology>
    </subcellularLocation>
</comment>
<gene>
    <name evidence="9" type="primary">8239392</name>
    <name evidence="8" type="ORF">Phum_PHUM476190</name>
</gene>
<name>E0VWA0_PEDHC</name>
<comment type="similarity">
    <text evidence="3">Belongs to the cytochrome c oxidase VIIc family.</text>
</comment>
<evidence type="ECO:0000313" key="8">
    <source>
        <dbReference type="EMBL" id="EEB17656.1"/>
    </source>
</evidence>
<evidence type="ECO:0000256" key="2">
    <source>
        <dbReference type="ARBA" id="ARBA00004673"/>
    </source>
</evidence>
<dbReference type="AlphaFoldDB" id="E0VWA0"/>
<dbReference type="InterPro" id="IPR004202">
    <property type="entry name" value="COX7C/Cox8"/>
</dbReference>
<dbReference type="InterPro" id="IPR036636">
    <property type="entry name" value="COX7C/Cox8_sf"/>
</dbReference>
<comment type="pathway">
    <text evidence="2">Energy metabolism; oxidative phosphorylation.</text>
</comment>
<accession>E0VWA0</accession>
<keyword evidence="4" id="KW-0999">Mitochondrion inner membrane</keyword>
<dbReference type="KEGG" id="phu:Phum_PHUM476190"/>
<dbReference type="HOGENOM" id="CLU_2530177_0_0_1"/>
<dbReference type="UniPathway" id="UPA00705"/>
<keyword evidence="10" id="KW-1185">Reference proteome</keyword>
<keyword evidence="7" id="KW-1133">Transmembrane helix</keyword>
<dbReference type="GO" id="GO:0045277">
    <property type="term" value="C:respiratory chain complex IV"/>
    <property type="evidence" value="ECO:0007669"/>
    <property type="project" value="InterPro"/>
</dbReference>
<evidence type="ECO:0000313" key="9">
    <source>
        <dbReference type="EnsemblMetazoa" id="PHUM476190-PA"/>
    </source>
</evidence>
<dbReference type="SUPFAM" id="SSF81427">
    <property type="entry name" value="Mitochondrial cytochrome c oxidase subunit VIIc (aka VIIIa)"/>
    <property type="match status" value="1"/>
</dbReference>
<reference evidence="8" key="1">
    <citation type="submission" date="2007-04" db="EMBL/GenBank/DDBJ databases">
        <title>Annotation of Pediculus humanus corporis strain USDA.</title>
        <authorList>
            <person name="Kirkness E."/>
            <person name="Hannick L."/>
            <person name="Hass B."/>
            <person name="Bruggner R."/>
            <person name="Lawson D."/>
            <person name="Bidwell S."/>
            <person name="Joardar V."/>
            <person name="Caler E."/>
            <person name="Walenz B."/>
            <person name="Inman J."/>
            <person name="Schobel S."/>
            <person name="Galinsky K."/>
            <person name="Amedeo P."/>
            <person name="Strausberg R."/>
        </authorList>
    </citation>
    <scope>NUCLEOTIDE SEQUENCE</scope>
    <source>
        <strain evidence="8">USDA</strain>
    </source>
</reference>
<organism>
    <name type="scientific">Pediculus humanus subsp. corporis</name>
    <name type="common">Body louse</name>
    <dbReference type="NCBI Taxonomy" id="121224"/>
    <lineage>
        <taxon>Eukaryota</taxon>
        <taxon>Metazoa</taxon>
        <taxon>Ecdysozoa</taxon>
        <taxon>Arthropoda</taxon>
        <taxon>Hexapoda</taxon>
        <taxon>Insecta</taxon>
        <taxon>Pterygota</taxon>
        <taxon>Neoptera</taxon>
        <taxon>Paraneoptera</taxon>
        <taxon>Psocodea</taxon>
        <taxon>Troctomorpha</taxon>
        <taxon>Phthiraptera</taxon>
        <taxon>Anoplura</taxon>
        <taxon>Pediculidae</taxon>
        <taxon>Pediculus</taxon>
    </lineage>
</organism>
<dbReference type="GO" id="GO:0006123">
    <property type="term" value="P:mitochondrial electron transport, cytochrome c to oxygen"/>
    <property type="evidence" value="ECO:0007669"/>
    <property type="project" value="InterPro"/>
</dbReference>
<keyword evidence="7" id="KW-0812">Transmembrane</keyword>
<reference evidence="9" key="3">
    <citation type="submission" date="2020-05" db="UniProtKB">
        <authorList>
            <consortium name="EnsemblMetazoa"/>
        </authorList>
    </citation>
    <scope>IDENTIFICATION</scope>
    <source>
        <strain evidence="9">USDA</strain>
    </source>
</reference>
<keyword evidence="5" id="KW-0496">Mitochondrion</keyword>
<evidence type="ECO:0000256" key="6">
    <source>
        <dbReference type="ARBA" id="ARBA00023136"/>
    </source>
</evidence>
<protein>
    <submittedName>
        <fullName evidence="8 9">Cytochrome c oxidase subunit VIIc</fullName>
    </submittedName>
</protein>
<dbReference type="GO" id="GO:0005743">
    <property type="term" value="C:mitochondrial inner membrane"/>
    <property type="evidence" value="ECO:0007669"/>
    <property type="project" value="UniProtKB-SubCell"/>
</dbReference>
<evidence type="ECO:0000256" key="4">
    <source>
        <dbReference type="ARBA" id="ARBA00022792"/>
    </source>
</evidence>
<proteinExistence type="inferred from homology"/>
<dbReference type="Proteomes" id="UP000009046">
    <property type="component" value="Unassembled WGS sequence"/>
</dbReference>
<sequence length="84" mass="9941">MSDMFPCFSFFQGSKRLLKKTIYDLLILKKRNHGRDHRETVHDTLPFQIKNVPRFTLMFTLYSAIGIGVPFYQWIEGVKKMGKK</sequence>
<dbReference type="GeneID" id="8239392"/>
<evidence type="ECO:0000256" key="5">
    <source>
        <dbReference type="ARBA" id="ARBA00023128"/>
    </source>
</evidence>
<evidence type="ECO:0000256" key="1">
    <source>
        <dbReference type="ARBA" id="ARBA00004434"/>
    </source>
</evidence>
<dbReference type="CTD" id="8239392"/>
<dbReference type="EMBL" id="DS235817">
    <property type="protein sequence ID" value="EEB17656.1"/>
    <property type="molecule type" value="Genomic_DNA"/>
</dbReference>
<dbReference type="EMBL" id="AAZO01005772">
    <property type="status" value="NOT_ANNOTATED_CDS"/>
    <property type="molecule type" value="Genomic_DNA"/>
</dbReference>